<protein>
    <submittedName>
        <fullName evidence="2">Putative secreted protein</fullName>
    </submittedName>
</protein>
<reference evidence="2" key="1">
    <citation type="submission" date="2019-04" db="EMBL/GenBank/DDBJ databases">
        <title>An insight into the mialome of Ixodes scapularis.</title>
        <authorList>
            <person name="Ribeiro J.M."/>
            <person name="Mather T.N."/>
            <person name="Karim S."/>
        </authorList>
    </citation>
    <scope>NUCLEOTIDE SEQUENCE</scope>
</reference>
<name>A0A4D5RBN9_IXOSC</name>
<proteinExistence type="predicted"/>
<feature type="signal peptide" evidence="1">
    <location>
        <begin position="1"/>
        <end position="17"/>
    </location>
</feature>
<keyword evidence="1" id="KW-0732">Signal</keyword>
<sequence length="78" mass="9277">MCRIFLFVLLFRGFCTACEGYLLLGFEVPQAFPGYEKCKGHRREDVTRNKVRRLGRQSQIQEGPHLYINIHILFIRIY</sequence>
<accession>A0A4D5RBN9</accession>
<dbReference type="AlphaFoldDB" id="A0A4D5RBN9"/>
<dbReference type="EMBL" id="GHJT01000323">
    <property type="protein sequence ID" value="MOY34294.1"/>
    <property type="molecule type" value="Transcribed_RNA"/>
</dbReference>
<feature type="chain" id="PRO_5020037784" evidence="1">
    <location>
        <begin position="18"/>
        <end position="78"/>
    </location>
</feature>
<evidence type="ECO:0000256" key="1">
    <source>
        <dbReference type="SAM" id="SignalP"/>
    </source>
</evidence>
<evidence type="ECO:0000313" key="2">
    <source>
        <dbReference type="EMBL" id="MOY34294.1"/>
    </source>
</evidence>
<organism evidence="2">
    <name type="scientific">Ixodes scapularis</name>
    <name type="common">Black-legged tick</name>
    <name type="synonym">Deer tick</name>
    <dbReference type="NCBI Taxonomy" id="6945"/>
    <lineage>
        <taxon>Eukaryota</taxon>
        <taxon>Metazoa</taxon>
        <taxon>Ecdysozoa</taxon>
        <taxon>Arthropoda</taxon>
        <taxon>Chelicerata</taxon>
        <taxon>Arachnida</taxon>
        <taxon>Acari</taxon>
        <taxon>Parasitiformes</taxon>
        <taxon>Ixodida</taxon>
        <taxon>Ixodoidea</taxon>
        <taxon>Ixodidae</taxon>
        <taxon>Ixodinae</taxon>
        <taxon>Ixodes</taxon>
    </lineage>
</organism>